<proteinExistence type="predicted"/>
<evidence type="ECO:0000313" key="2">
    <source>
        <dbReference type="Proteomes" id="UP001164746"/>
    </source>
</evidence>
<sequence>MKLALVEAKIALVRLLPNIRLERSDRLKVPPGVENSGGWALCRDTIEIIPTKDPRLPRDQPWGPGQLSAKKAEASFHHHSSVHLIKRNMRQLFKWLDEKPENEKATLMKAARSGGRDLRKAHMADESLVKRELFNTMQVEPKNTKTKSSKISENQKLSQFSALQSSLYV</sequence>
<reference evidence="1" key="1">
    <citation type="submission" date="2022-11" db="EMBL/GenBank/DDBJ databases">
        <title>Centuries of genome instability and evolution in soft-shell clam transmissible cancer (bioRxiv).</title>
        <authorList>
            <person name="Hart S.F.M."/>
            <person name="Yonemitsu M.A."/>
            <person name="Giersch R.M."/>
            <person name="Beal B.F."/>
            <person name="Arriagada G."/>
            <person name="Davis B.W."/>
            <person name="Ostrander E.A."/>
            <person name="Goff S.P."/>
            <person name="Metzger M.J."/>
        </authorList>
    </citation>
    <scope>NUCLEOTIDE SEQUENCE</scope>
    <source>
        <strain evidence="1">MELC-2E11</strain>
        <tissue evidence="1">Siphon/mantle</tissue>
    </source>
</reference>
<protein>
    <submittedName>
        <fullName evidence="1">Uncharacterized protein</fullName>
    </submittedName>
</protein>
<organism evidence="1 2">
    <name type="scientific">Mya arenaria</name>
    <name type="common">Soft-shell clam</name>
    <dbReference type="NCBI Taxonomy" id="6604"/>
    <lineage>
        <taxon>Eukaryota</taxon>
        <taxon>Metazoa</taxon>
        <taxon>Spiralia</taxon>
        <taxon>Lophotrochozoa</taxon>
        <taxon>Mollusca</taxon>
        <taxon>Bivalvia</taxon>
        <taxon>Autobranchia</taxon>
        <taxon>Heteroconchia</taxon>
        <taxon>Euheterodonta</taxon>
        <taxon>Imparidentia</taxon>
        <taxon>Neoheterodontei</taxon>
        <taxon>Myida</taxon>
        <taxon>Myoidea</taxon>
        <taxon>Myidae</taxon>
        <taxon>Mya</taxon>
    </lineage>
</organism>
<accession>A0ABY7E8B5</accession>
<evidence type="ECO:0000313" key="1">
    <source>
        <dbReference type="EMBL" id="WAR04639.1"/>
    </source>
</evidence>
<keyword evidence="2" id="KW-1185">Reference proteome</keyword>
<name>A0ABY7E8B5_MYAAR</name>
<dbReference type="EMBL" id="CP111016">
    <property type="protein sequence ID" value="WAR04639.1"/>
    <property type="molecule type" value="Genomic_DNA"/>
</dbReference>
<gene>
    <name evidence="1" type="ORF">MAR_020008</name>
</gene>
<dbReference type="Proteomes" id="UP001164746">
    <property type="component" value="Chromosome 5"/>
</dbReference>